<organism evidence="1">
    <name type="scientific">Leviviridae sp</name>
    <dbReference type="NCBI Taxonomy" id="2027243"/>
    <lineage>
        <taxon>Viruses</taxon>
        <taxon>Riboviria</taxon>
        <taxon>Orthornavirae</taxon>
        <taxon>Lenarviricota</taxon>
        <taxon>Leviviricetes</taxon>
        <taxon>Norzivirales</taxon>
        <taxon>Fiersviridae</taxon>
    </lineage>
</organism>
<name>A0A514CZS0_9VIRU</name>
<accession>A0A514CZS0</accession>
<dbReference type="Gene3D" id="2.40.160.220">
    <property type="match status" value="1"/>
</dbReference>
<evidence type="ECO:0000313" key="1">
    <source>
        <dbReference type="EMBL" id="QDH86854.1"/>
    </source>
</evidence>
<reference evidence="1" key="1">
    <citation type="submission" date="2019-05" db="EMBL/GenBank/DDBJ databases">
        <title>Metatranscriptomic reconstruction reveals RNA viruses with the potential to shape carbon cycling in soil.</title>
        <authorList>
            <person name="Starr E.P."/>
            <person name="Nuccio E."/>
            <person name="Pett-Ridge J."/>
            <person name="Banfield J.F."/>
            <person name="Firestone M.K."/>
        </authorList>
    </citation>
    <scope>NUCLEOTIDE SEQUENCE</scope>
    <source>
        <strain evidence="1">H4_Bulk_46_scaffold_782</strain>
    </source>
</reference>
<gene>
    <name evidence="1" type="ORF">H4Bulk46782_000002</name>
</gene>
<proteinExistence type="predicted"/>
<protein>
    <submittedName>
        <fullName evidence="1">Uncharacterized protein</fullName>
    </submittedName>
</protein>
<sequence length="120" mass="12918">MAFADPQSVTINAVAQTLPRVSSGVNVGSFKKDDATVALSVSHQYGTRNRRTIRLDHQKYAADPLVSSTNVLRSMSVYMVVDTPLQGYTNTEQKQIVDALVAYLTASTGAKVTQLLGGEN</sequence>
<dbReference type="EMBL" id="MN032980">
    <property type="protein sequence ID" value="QDH86854.1"/>
    <property type="molecule type" value="Genomic_RNA"/>
</dbReference>